<dbReference type="AlphaFoldDB" id="A0AAP6WNZ6"/>
<name>A0AAP6WNZ6_CLOPF</name>
<accession>A0AAP6WNZ6</accession>
<evidence type="ECO:0000313" key="1">
    <source>
        <dbReference type="EMBL" id="NGU31034.1"/>
    </source>
</evidence>
<sequence>MANATQKDLLQGLISTTTGNITLIDHETGIQLYSKTLQDIGIDIKEDNKKLQGGIGNPTIYSWGENRQIEISLEDATAKLDFTAAKFGQMLQKGEVKAFQEALKYTAKGGKFDLLQEPAKDVKPQMFDMKTGELIPDENIAIEGKGVTITTTVTDGDVYVNGYDITVSDALYFDIDASKFAKTFEVIISNPVVLRQANGTFKTTYIRQYRFPSGRLEGSMKDDLKSKSDGGKVSSKIEILKPENSDTMGRIMLLPLETFGKSQLQAMGFAK</sequence>
<dbReference type="EMBL" id="JAALLZ010000006">
    <property type="protein sequence ID" value="NGU31034.1"/>
    <property type="molecule type" value="Genomic_DNA"/>
</dbReference>
<proteinExistence type="predicted"/>
<comment type="caution">
    <text evidence="1">The sequence shown here is derived from an EMBL/GenBank/DDBJ whole genome shotgun (WGS) entry which is preliminary data.</text>
</comment>
<gene>
    <name evidence="1" type="ORF">G6Z34_13160</name>
</gene>
<dbReference type="Proteomes" id="UP000481454">
    <property type="component" value="Unassembled WGS sequence"/>
</dbReference>
<organism evidence="1 2">
    <name type="scientific">Clostridium perfringens</name>
    <dbReference type="NCBI Taxonomy" id="1502"/>
    <lineage>
        <taxon>Bacteria</taxon>
        <taxon>Bacillati</taxon>
        <taxon>Bacillota</taxon>
        <taxon>Clostridia</taxon>
        <taxon>Eubacteriales</taxon>
        <taxon>Clostridiaceae</taxon>
        <taxon>Clostridium</taxon>
    </lineage>
</organism>
<reference evidence="1 2" key="1">
    <citation type="submission" date="2020-02" db="EMBL/GenBank/DDBJ databases">
        <title>Genomic Insights into the Phylogeny and Genetic Plasticity of the Human and Animal Enteric Pathogen Clostridium perfringens.</title>
        <authorList>
            <person name="Feng Y."/>
            <person name="Hu Y."/>
        </authorList>
    </citation>
    <scope>NUCLEOTIDE SEQUENCE [LARGE SCALE GENOMIC DNA]</scope>
    <source>
        <strain evidence="1 2">CP-40</strain>
    </source>
</reference>
<protein>
    <submittedName>
        <fullName evidence="1">Uncharacterized protein</fullName>
    </submittedName>
</protein>
<dbReference type="RefSeq" id="WP_164800974.1">
    <property type="nucleotide sequence ID" value="NZ_JAALLZ010000006.1"/>
</dbReference>
<evidence type="ECO:0000313" key="2">
    <source>
        <dbReference type="Proteomes" id="UP000481454"/>
    </source>
</evidence>